<sequence length="168" mass="19577">MSFWFRDHILLLKQGVSLLETLTDEIYLIKMHENSSSTGEHFRHIIEHYHLFIEGINDGYIDYDKRKRNLVLQSNRLCAIDSLQSLVLIFEEKEFPLGPLTISQNYDPNYPKPIVGSSVERELMFLVSHTVHHFAIIGFLLKSFGIEVPQSFGYSPATLFANQYWKQN</sequence>
<proteinExistence type="inferred from homology"/>
<organism evidence="3 4">
    <name type="scientific">Leptospira bouyouniensis</name>
    <dbReference type="NCBI Taxonomy" id="2484911"/>
    <lineage>
        <taxon>Bacteria</taxon>
        <taxon>Pseudomonadati</taxon>
        <taxon>Spirochaetota</taxon>
        <taxon>Spirochaetia</taxon>
        <taxon>Leptospirales</taxon>
        <taxon>Leptospiraceae</taxon>
        <taxon>Leptospira</taxon>
    </lineage>
</organism>
<dbReference type="PANTHER" id="PTHR39473">
    <property type="match status" value="1"/>
</dbReference>
<accession>A0ABY2L6K6</accession>
<dbReference type="InterPro" id="IPR034660">
    <property type="entry name" value="DinB/YfiT-like"/>
</dbReference>
<evidence type="ECO:0000256" key="1">
    <source>
        <dbReference type="ARBA" id="ARBA00008635"/>
    </source>
</evidence>
<evidence type="ECO:0000313" key="4">
    <source>
        <dbReference type="Proteomes" id="UP000297617"/>
    </source>
</evidence>
<dbReference type="RefSeq" id="WP_135752927.1">
    <property type="nucleotide sequence ID" value="NZ_RQFD01000003.1"/>
</dbReference>
<dbReference type="EMBL" id="RQFD01000003">
    <property type="protein sequence ID" value="TGK52288.1"/>
    <property type="molecule type" value="Genomic_DNA"/>
</dbReference>
<keyword evidence="2" id="KW-0479">Metal-binding</keyword>
<keyword evidence="4" id="KW-1185">Reference proteome</keyword>
<dbReference type="InterPro" id="IPR007837">
    <property type="entry name" value="DinB"/>
</dbReference>
<comment type="caution">
    <text evidence="3">The sequence shown here is derived from an EMBL/GenBank/DDBJ whole genome shotgun (WGS) entry which is preliminary data.</text>
</comment>
<protein>
    <submittedName>
        <fullName evidence="3">DinB family protein</fullName>
    </submittedName>
</protein>
<dbReference type="SUPFAM" id="SSF109854">
    <property type="entry name" value="DinB/YfiT-like putative metalloenzymes"/>
    <property type="match status" value="1"/>
</dbReference>
<evidence type="ECO:0000256" key="2">
    <source>
        <dbReference type="ARBA" id="ARBA00022723"/>
    </source>
</evidence>
<reference evidence="4" key="1">
    <citation type="journal article" date="2019" name="PLoS Negl. Trop. Dis.">
        <title>Revisiting the worldwide diversity of Leptospira species in the environment.</title>
        <authorList>
            <person name="Vincent A.T."/>
            <person name="Schiettekatte O."/>
            <person name="Bourhy P."/>
            <person name="Veyrier F.J."/>
            <person name="Picardeau M."/>
        </authorList>
    </citation>
    <scope>NUCLEOTIDE SEQUENCE [LARGE SCALE GENOMIC DNA]</scope>
    <source>
        <strain evidence="4">201800295</strain>
    </source>
</reference>
<dbReference type="PANTHER" id="PTHR39473:SF1">
    <property type="entry name" value="DINB-LIKE DOMAIN-CONTAINING PROTEIN"/>
    <property type="match status" value="1"/>
</dbReference>
<dbReference type="Proteomes" id="UP000297617">
    <property type="component" value="Unassembled WGS sequence"/>
</dbReference>
<evidence type="ECO:0000313" key="3">
    <source>
        <dbReference type="EMBL" id="TGK52288.1"/>
    </source>
</evidence>
<gene>
    <name evidence="3" type="ORF">EHQ10_00585</name>
</gene>
<comment type="similarity">
    <text evidence="1">Belongs to the DinB family.</text>
</comment>
<dbReference type="Gene3D" id="1.20.120.450">
    <property type="entry name" value="dinb family like domain"/>
    <property type="match status" value="1"/>
</dbReference>
<name>A0ABY2L6K6_9LEPT</name>
<dbReference type="Pfam" id="PF05163">
    <property type="entry name" value="DinB"/>
    <property type="match status" value="1"/>
</dbReference>